<dbReference type="AlphaFoldDB" id="C5BML7"/>
<protein>
    <submittedName>
        <fullName evidence="1">Phage shock protein B</fullName>
    </submittedName>
</protein>
<evidence type="ECO:0000313" key="1">
    <source>
        <dbReference type="EMBL" id="ACR11769.1"/>
    </source>
</evidence>
<dbReference type="GO" id="GO:0006355">
    <property type="term" value="P:regulation of DNA-templated transcription"/>
    <property type="evidence" value="ECO:0007669"/>
    <property type="project" value="InterPro"/>
</dbReference>
<proteinExistence type="predicted"/>
<dbReference type="Pfam" id="PF06667">
    <property type="entry name" value="PspB"/>
    <property type="match status" value="1"/>
</dbReference>
<dbReference type="STRING" id="377629.TERTU_2770"/>
<organism evidence="1 2">
    <name type="scientific">Teredinibacter turnerae (strain ATCC 39867 / T7901)</name>
    <dbReference type="NCBI Taxonomy" id="377629"/>
    <lineage>
        <taxon>Bacteria</taxon>
        <taxon>Pseudomonadati</taxon>
        <taxon>Pseudomonadota</taxon>
        <taxon>Gammaproteobacteria</taxon>
        <taxon>Cellvibrionales</taxon>
        <taxon>Cellvibrionaceae</taxon>
        <taxon>Teredinibacter</taxon>
    </lineage>
</organism>
<dbReference type="HOGENOM" id="CLU_178570_0_0_6"/>
<dbReference type="KEGG" id="ttu:TERTU_2770"/>
<dbReference type="EMBL" id="CP001614">
    <property type="protein sequence ID" value="ACR11769.1"/>
    <property type="molecule type" value="Genomic_DNA"/>
</dbReference>
<evidence type="ECO:0000313" key="2">
    <source>
        <dbReference type="Proteomes" id="UP000009080"/>
    </source>
</evidence>
<dbReference type="GO" id="GO:0009271">
    <property type="term" value="P:phage shock"/>
    <property type="evidence" value="ECO:0007669"/>
    <property type="project" value="InterPro"/>
</dbReference>
<dbReference type="InterPro" id="IPR009554">
    <property type="entry name" value="Phageshock_PspB"/>
</dbReference>
<dbReference type="Proteomes" id="UP000009080">
    <property type="component" value="Chromosome"/>
</dbReference>
<name>C5BML7_TERTT</name>
<sequence>MHYKHKGKSVQSETIVADTKKIEELLAMADRMEARMHTLESILDKQDPNWRHEV</sequence>
<gene>
    <name evidence="1" type="ordered locus">TERTU_2770</name>
</gene>
<keyword evidence="2" id="KW-1185">Reference proteome</keyword>
<accession>C5BML7</accession>
<reference evidence="1 2" key="1">
    <citation type="journal article" date="2009" name="PLoS ONE">
        <title>The complete genome of Teredinibacter turnerae T7901: an intracellular endosymbiont of marine wood-boring bivalves (shipworms).</title>
        <authorList>
            <person name="Yang J.C."/>
            <person name="Madupu R."/>
            <person name="Durkin A.S."/>
            <person name="Ekborg N.A."/>
            <person name="Pedamallu C.S."/>
            <person name="Hostetler J.B."/>
            <person name="Radune D."/>
            <person name="Toms B.S."/>
            <person name="Henrissat B."/>
            <person name="Coutinho P.M."/>
            <person name="Schwarz S."/>
            <person name="Field L."/>
            <person name="Trindade-Silva A.E."/>
            <person name="Soares C.A.G."/>
            <person name="Elshahawi S."/>
            <person name="Hanora A."/>
            <person name="Schmidt E.W."/>
            <person name="Haygood M.G."/>
            <person name="Posfai J."/>
            <person name="Benner J."/>
            <person name="Madinger C."/>
            <person name="Nove J."/>
            <person name="Anton B."/>
            <person name="Chaudhary K."/>
            <person name="Foster J."/>
            <person name="Holman A."/>
            <person name="Kumar S."/>
            <person name="Lessard P.A."/>
            <person name="Luyten Y.A."/>
            <person name="Slatko B."/>
            <person name="Wood N."/>
            <person name="Wu B."/>
            <person name="Teplitski M."/>
            <person name="Mougous J.D."/>
            <person name="Ward N."/>
            <person name="Eisen J.A."/>
            <person name="Badger J.H."/>
            <person name="Distel D.L."/>
        </authorList>
    </citation>
    <scope>NUCLEOTIDE SEQUENCE [LARGE SCALE GENOMIC DNA]</scope>
    <source>
        <strain evidence="2">ATCC 39867 / T7901</strain>
    </source>
</reference>
<dbReference type="eggNOG" id="ENOG5032KT1">
    <property type="taxonomic scope" value="Bacteria"/>
</dbReference>